<reference evidence="2" key="1">
    <citation type="submission" date="2020-05" db="EMBL/GenBank/DDBJ databases">
        <title>Phylogenomic resolution of chytrid fungi.</title>
        <authorList>
            <person name="Stajich J.E."/>
            <person name="Amses K."/>
            <person name="Simmons R."/>
            <person name="Seto K."/>
            <person name="Myers J."/>
            <person name="Bonds A."/>
            <person name="Quandt C.A."/>
            <person name="Barry K."/>
            <person name="Liu P."/>
            <person name="Grigoriev I."/>
            <person name="Longcore J.E."/>
            <person name="James T.Y."/>
        </authorList>
    </citation>
    <scope>NUCLEOTIDE SEQUENCE</scope>
    <source>
        <strain evidence="2">JEL0476</strain>
    </source>
</reference>
<proteinExistence type="predicted"/>
<accession>A0AAD5TXN1</accession>
<feature type="region of interest" description="Disordered" evidence="1">
    <location>
        <begin position="1072"/>
        <end position="1095"/>
    </location>
</feature>
<gene>
    <name evidence="2" type="ORF">HK099_006827</name>
</gene>
<keyword evidence="3" id="KW-1185">Reference proteome</keyword>
<dbReference type="Proteomes" id="UP001211065">
    <property type="component" value="Unassembled WGS sequence"/>
</dbReference>
<organism evidence="2 3">
    <name type="scientific">Clydaea vesicula</name>
    <dbReference type="NCBI Taxonomy" id="447962"/>
    <lineage>
        <taxon>Eukaryota</taxon>
        <taxon>Fungi</taxon>
        <taxon>Fungi incertae sedis</taxon>
        <taxon>Chytridiomycota</taxon>
        <taxon>Chytridiomycota incertae sedis</taxon>
        <taxon>Chytridiomycetes</taxon>
        <taxon>Lobulomycetales</taxon>
        <taxon>Lobulomycetaceae</taxon>
        <taxon>Clydaea</taxon>
    </lineage>
</organism>
<name>A0AAD5TXN1_9FUNG</name>
<evidence type="ECO:0000256" key="1">
    <source>
        <dbReference type="SAM" id="MobiDB-lite"/>
    </source>
</evidence>
<feature type="region of interest" description="Disordered" evidence="1">
    <location>
        <begin position="1107"/>
        <end position="1128"/>
    </location>
</feature>
<feature type="region of interest" description="Disordered" evidence="1">
    <location>
        <begin position="1"/>
        <end position="27"/>
    </location>
</feature>
<sequence length="1128" mass="129864">MKRTTRSSTKKVREKQDRSSSSEVVEAPHFSTPNFNLMPSITTEKIEQLFHQYLAEFPQYVLSKTSQFSQSEHAKLQHPTPNSIKDSKENLQISITENKNESQNELLQFSPSDGSNNTAHWDISQSTEPKLFGNDSLDEISSVKQEVDVENELSISNLFEGFLSEQPSPTKSSTVQQPNKLINEKLAEELLTWNKDDEENYNSLINYPDDDDIFDIDKTITLDSKNNNINHHSVTTNYNETSLTNENILEFPDLTLNYDHFLFSNAKLNEEKLLFSKNNDVDYNCKIKASTNSSPASSSLESSFVDRHMNQLCGMVENDRNLKHLDLKTQDNNFTQLSNLKQNEIYFDSKQNWSSPCDWNFSSPCHNSNLNEILPVSPIKKNTFHKTASLIYKDTCGKSFNKIYKENLDEDDDGFKHKIDKRKDVELLFSEHLKNISEIEERELFPQVINSDQNTGKMFTADQLEELKSQLEIHFYLIANSFIVHKKDVVNEPTNYTFWENELREIYSRFSNSNDGETPLMKQKVIQSIPNLVLKLKGKHEIYKNNLRIKNSLFLQFNKKSAKLNCESDSFSESELNPSKISNTNIKGQKVLKKRENRPGTYKKWISSEDELLYLGLLCYGFTDFNFDNKMVSTFCLPGRNRKQIYDRIRYKTNRRSKPNRIKGIRVYKGNFLIIAERLFPQIPRYLLKHTWEAMYLRREVSLNFILSAGLNIADYERPNSHDKMELLSSTTSCEGIEVKNAIPNVKSSSRKSKSKPIIKPNVPSLYLEKNSCKKLQNEKLKRQPFLPHKIPNTSLVNIGRGKMYVGKEYNHQLLNSSDVKSVSALKKSPQLMPTLLNFTPNTSALVANESSSDIDELNSARWFHRRNSTAGKNESLKMEYGLDVFSSPILNLQHKQSFRKSSVENKENIPFMAQLCQDSKKNIKQREKSVQRNLCDVFTGKDFGNNNVCAPHSNNSKEESQFLEKQKNIFMHQQHSLFSDYGDLNCNSLQLYNNSLVSPSNNNFYTKYSNQSNSINLNLANNMKRKNNQEKIQLAAINNSSLNKPVHIEKSKGNVIVRPFDSFKDNLNNPLMTRNTHGTVEPKTPGGNANLSEDTENLLMGKKRIKKDNTRREKSSKKIKVFGESNI</sequence>
<feature type="compositionally biased region" description="Basic residues" evidence="1">
    <location>
        <begin position="1"/>
        <end position="13"/>
    </location>
</feature>
<dbReference type="EMBL" id="JADGJW010000612">
    <property type="protein sequence ID" value="KAJ3214551.1"/>
    <property type="molecule type" value="Genomic_DNA"/>
</dbReference>
<dbReference type="AlphaFoldDB" id="A0AAD5TXN1"/>
<comment type="caution">
    <text evidence="2">The sequence shown here is derived from an EMBL/GenBank/DDBJ whole genome shotgun (WGS) entry which is preliminary data.</text>
</comment>
<evidence type="ECO:0000313" key="2">
    <source>
        <dbReference type="EMBL" id="KAJ3214551.1"/>
    </source>
</evidence>
<protein>
    <submittedName>
        <fullName evidence="2">Uncharacterized protein</fullName>
    </submittedName>
</protein>
<evidence type="ECO:0000313" key="3">
    <source>
        <dbReference type="Proteomes" id="UP001211065"/>
    </source>
</evidence>